<name>A0AA37KSV6_9BACT</name>
<dbReference type="RefSeq" id="WP_009596586.1">
    <property type="nucleotide sequence ID" value="NZ_AP025581.1"/>
</dbReference>
<dbReference type="Proteomes" id="UP001055105">
    <property type="component" value="Unassembled WGS sequence"/>
</dbReference>
<dbReference type="EMBL" id="BQOL01000001">
    <property type="protein sequence ID" value="GKI19064.1"/>
    <property type="molecule type" value="Genomic_DNA"/>
</dbReference>
<evidence type="ECO:0000256" key="2">
    <source>
        <dbReference type="SAM" id="Phobius"/>
    </source>
</evidence>
<evidence type="ECO:0000256" key="1">
    <source>
        <dbReference type="SAM" id="MobiDB-lite"/>
    </source>
</evidence>
<feature type="domain" description="DUF4396" evidence="3">
    <location>
        <begin position="143"/>
        <end position="286"/>
    </location>
</feature>
<accession>A0AA37KSV6</accession>
<evidence type="ECO:0000313" key="4">
    <source>
        <dbReference type="EMBL" id="GKI19064.1"/>
    </source>
</evidence>
<evidence type="ECO:0000259" key="3">
    <source>
        <dbReference type="Pfam" id="PF14342"/>
    </source>
</evidence>
<comment type="caution">
    <text evidence="4">The sequence shown here is derived from an EMBL/GenBank/DDBJ whole genome shotgun (WGS) entry which is preliminary data.</text>
</comment>
<keyword evidence="2" id="KW-1133">Transmembrane helix</keyword>
<dbReference type="Pfam" id="PF14342">
    <property type="entry name" value="DUF4396"/>
    <property type="match status" value="1"/>
</dbReference>
<organism evidence="4 5">
    <name type="scientific">Alistipes finegoldii</name>
    <dbReference type="NCBI Taxonomy" id="214856"/>
    <lineage>
        <taxon>Bacteria</taxon>
        <taxon>Pseudomonadati</taxon>
        <taxon>Bacteroidota</taxon>
        <taxon>Bacteroidia</taxon>
        <taxon>Bacteroidales</taxon>
        <taxon>Rikenellaceae</taxon>
        <taxon>Alistipes</taxon>
    </lineage>
</organism>
<dbReference type="AlphaFoldDB" id="A0AA37KSV6"/>
<gene>
    <name evidence="4" type="ORF">CE91St16_19720</name>
</gene>
<keyword evidence="2" id="KW-0812">Transmembrane</keyword>
<feature type="transmembrane region" description="Helical" evidence="2">
    <location>
        <begin position="6"/>
        <end position="26"/>
    </location>
</feature>
<feature type="transmembrane region" description="Helical" evidence="2">
    <location>
        <begin position="170"/>
        <end position="203"/>
    </location>
</feature>
<reference evidence="4" key="1">
    <citation type="submission" date="2022-01" db="EMBL/GenBank/DDBJ databases">
        <title>Novel bile acid biosynthetic pathways are enriched in the microbiome of centenarians.</title>
        <authorList>
            <person name="Sato Y."/>
            <person name="Atarashi K."/>
            <person name="Plichta R.D."/>
            <person name="Arai Y."/>
            <person name="Sasajima S."/>
            <person name="Kearney M.S."/>
            <person name="Suda W."/>
            <person name="Takeshita K."/>
            <person name="Sasaki T."/>
            <person name="Okamoto S."/>
            <person name="Skelly N.A."/>
            <person name="Okamura Y."/>
            <person name="Vlamakis H."/>
            <person name="Li Y."/>
            <person name="Tanoue T."/>
            <person name="Takei H."/>
            <person name="Nittono H."/>
            <person name="Narushima S."/>
            <person name="Irie J."/>
            <person name="Itoh H."/>
            <person name="Moriya K."/>
            <person name="Sugiura Y."/>
            <person name="Suematsu M."/>
            <person name="Moritoki N."/>
            <person name="Shibata S."/>
            <person name="Littman R.D."/>
            <person name="Fischbach A.M."/>
            <person name="Uwamino Y."/>
            <person name="Inoue T."/>
            <person name="Honda A."/>
            <person name="Hattori M."/>
            <person name="Murai T."/>
            <person name="Xavier J.R."/>
            <person name="Hirose N."/>
            <person name="Honda K."/>
        </authorList>
    </citation>
    <scope>NUCLEOTIDE SEQUENCE</scope>
    <source>
        <strain evidence="4">CE91-St16</strain>
    </source>
</reference>
<sequence length="289" mass="31017">MQHFSYLAEIFVVGGIVSALIIAADLHSCRQPMRIMNSVWILTGLWASVIGLWAYFTFGRPRHCDLEEHNGGRKTGTKPETGAETRAEAETGARAAEAGADGMRKMSSTAGMENMGETAGMPGMAMPGMRNMAEAEMPGRPKWESAVLSTLHCGAGCTLADLVGEWFMYFVPIAVGGSLLAGAWIADYILALVFGIGFQYAAIRGMERTLGRGTALRRAAKADILSLTAWQAGMYGWMAVAIFGLNGGMPLPRTSFVFWFMMQIAMACGFLAALPVNVLLIKAGIKKGM</sequence>
<evidence type="ECO:0000313" key="5">
    <source>
        <dbReference type="Proteomes" id="UP001055105"/>
    </source>
</evidence>
<proteinExistence type="predicted"/>
<feature type="transmembrane region" description="Helical" evidence="2">
    <location>
        <begin position="38"/>
        <end position="56"/>
    </location>
</feature>
<keyword evidence="2" id="KW-0472">Membrane</keyword>
<feature type="transmembrane region" description="Helical" evidence="2">
    <location>
        <begin position="257"/>
        <end position="281"/>
    </location>
</feature>
<protein>
    <submittedName>
        <fullName evidence="4">Membrane protein</fullName>
    </submittedName>
</protein>
<feature type="transmembrane region" description="Helical" evidence="2">
    <location>
        <begin position="224"/>
        <end position="245"/>
    </location>
</feature>
<dbReference type="InterPro" id="IPR025509">
    <property type="entry name" value="DUF4396"/>
</dbReference>
<feature type="compositionally biased region" description="Basic and acidic residues" evidence="1">
    <location>
        <begin position="81"/>
        <end position="91"/>
    </location>
</feature>
<feature type="region of interest" description="Disordered" evidence="1">
    <location>
        <begin position="67"/>
        <end position="104"/>
    </location>
</feature>